<reference evidence="1" key="1">
    <citation type="submission" date="2023-11" db="EMBL/GenBank/DDBJ databases">
        <title>MicrobeMod: A computational toolkit for identifying prokaryotic methylation and restriction-modification with nanopore sequencing.</title>
        <authorList>
            <person name="Crits-Christoph A."/>
            <person name="Kang S.C."/>
            <person name="Lee H."/>
            <person name="Ostrov N."/>
        </authorList>
    </citation>
    <scope>NUCLEOTIDE SEQUENCE</scope>
    <source>
        <strain evidence="1">ATCC BAA-953</strain>
    </source>
</reference>
<comment type="caution">
    <text evidence="1">The sequence shown here is derived from an EMBL/GenBank/DDBJ whole genome shotgun (WGS) entry which is preliminary data.</text>
</comment>
<accession>A0AAJ2RWP1</accession>
<dbReference type="EMBL" id="JAWXXT010000001">
    <property type="protein sequence ID" value="MDX5976357.1"/>
    <property type="molecule type" value="Genomic_DNA"/>
</dbReference>
<dbReference type="GeneID" id="303164266"/>
<dbReference type="RefSeq" id="WP_198349086.1">
    <property type="nucleotide sequence ID" value="NZ_JABASV010000004.1"/>
</dbReference>
<gene>
    <name evidence="1" type="ORF">SIL78_02155</name>
</gene>
<dbReference type="AlphaFoldDB" id="A0AAJ2RWP1"/>
<dbReference type="Proteomes" id="UP001276761">
    <property type="component" value="Unassembled WGS sequence"/>
</dbReference>
<evidence type="ECO:0000313" key="2">
    <source>
        <dbReference type="Proteomes" id="UP001276761"/>
    </source>
</evidence>
<proteinExistence type="predicted"/>
<sequence>MLIRESRIAFAARVGGDEKAEAFNHALVIDRESNDPFPFVAVYCYAERPEFIQQLGTELRTDEIQEHELFNREHDCVFYQPATGHYDLEYAINLYNEQRVAMTMTPVTNIVAGGTFIQSQVGVVNSSLDGYIRALDVNAYCSDAERELKSVLAELRRSIEIDESLTPAQRQAAASDIAIFTEEMSKPEGVQSEDTKSVFWDRLNTVTNASSALNSLVQTIGRMTGLL</sequence>
<organism evidence="1 2">
    <name type="scientific">Vreelandella alkaliphila</name>
    <dbReference type="NCBI Taxonomy" id="272774"/>
    <lineage>
        <taxon>Bacteria</taxon>
        <taxon>Pseudomonadati</taxon>
        <taxon>Pseudomonadota</taxon>
        <taxon>Gammaproteobacteria</taxon>
        <taxon>Oceanospirillales</taxon>
        <taxon>Halomonadaceae</taxon>
        <taxon>Vreelandella</taxon>
    </lineage>
</organism>
<protein>
    <submittedName>
        <fullName evidence="1">Uncharacterized protein</fullName>
    </submittedName>
</protein>
<name>A0AAJ2RWP1_9GAMM</name>
<evidence type="ECO:0000313" key="1">
    <source>
        <dbReference type="EMBL" id="MDX5976357.1"/>
    </source>
</evidence>